<evidence type="ECO:0000256" key="2">
    <source>
        <dbReference type="ARBA" id="ARBA00022801"/>
    </source>
</evidence>
<dbReference type="Gene3D" id="3.90.950.10">
    <property type="match status" value="1"/>
</dbReference>
<accession>A0AAE0F235</accession>
<dbReference type="Proteomes" id="UP001190700">
    <property type="component" value="Unassembled WGS sequence"/>
</dbReference>
<dbReference type="SUPFAM" id="SSF52972">
    <property type="entry name" value="ITPase-like"/>
    <property type="match status" value="1"/>
</dbReference>
<proteinExistence type="predicted"/>
<gene>
    <name evidence="3" type="ORF">CYMTET_41995</name>
</gene>
<dbReference type="PANTHER" id="PTHR43213">
    <property type="entry name" value="BIFUNCTIONAL DTTP/UTP PYROPHOSPHATASE/METHYLTRANSFERASE PROTEIN-RELATED"/>
    <property type="match status" value="1"/>
</dbReference>
<dbReference type="EMBL" id="LGRX02027985">
    <property type="protein sequence ID" value="KAK3248542.1"/>
    <property type="molecule type" value="Genomic_DNA"/>
</dbReference>
<evidence type="ECO:0000313" key="3">
    <source>
        <dbReference type="EMBL" id="KAK3248542.1"/>
    </source>
</evidence>
<dbReference type="Pfam" id="PF02545">
    <property type="entry name" value="Maf"/>
    <property type="match status" value="1"/>
</dbReference>
<organism evidence="3 4">
    <name type="scientific">Cymbomonas tetramitiformis</name>
    <dbReference type="NCBI Taxonomy" id="36881"/>
    <lineage>
        <taxon>Eukaryota</taxon>
        <taxon>Viridiplantae</taxon>
        <taxon>Chlorophyta</taxon>
        <taxon>Pyramimonadophyceae</taxon>
        <taxon>Pyramimonadales</taxon>
        <taxon>Pyramimonadaceae</taxon>
        <taxon>Cymbomonas</taxon>
    </lineage>
</organism>
<sequence>MLIQYLPKLKPKKIVLASASPRRSELLRGLGLSIEIVPSTFDEKLDKSSFASGADYAKETATHKAIEVAGKTAGPDLVVGADTVVELNGEVLEKPDGFEGAFKMLRGLSGSKHKVHTGVVLVLPKAVDPATGKSPMVHSFSETTHVEFAELSDESHLSCRNPALSLDADVPFEVLAEPNTIGTPRTAWHSATALCVLAAACATASALVCHVLRRVCHGPLRVGATALCAR</sequence>
<evidence type="ECO:0000256" key="1">
    <source>
        <dbReference type="ARBA" id="ARBA00001968"/>
    </source>
</evidence>
<keyword evidence="2" id="KW-0378">Hydrolase</keyword>
<dbReference type="AlphaFoldDB" id="A0AAE0F235"/>
<protein>
    <submittedName>
        <fullName evidence="3">Uncharacterized protein</fullName>
    </submittedName>
</protein>
<reference evidence="3 4" key="1">
    <citation type="journal article" date="2015" name="Genome Biol. Evol.">
        <title>Comparative Genomics of a Bacterivorous Green Alga Reveals Evolutionary Causalities and Consequences of Phago-Mixotrophic Mode of Nutrition.</title>
        <authorList>
            <person name="Burns J.A."/>
            <person name="Paasch A."/>
            <person name="Narechania A."/>
            <person name="Kim E."/>
        </authorList>
    </citation>
    <scope>NUCLEOTIDE SEQUENCE [LARGE SCALE GENOMIC DNA]</scope>
    <source>
        <strain evidence="3 4">PLY_AMNH</strain>
    </source>
</reference>
<dbReference type="GO" id="GO:0047429">
    <property type="term" value="F:nucleoside triphosphate diphosphatase activity"/>
    <property type="evidence" value="ECO:0007669"/>
    <property type="project" value="InterPro"/>
</dbReference>
<comment type="caution">
    <text evidence="3">The sequence shown here is derived from an EMBL/GenBank/DDBJ whole genome shotgun (WGS) entry which is preliminary data.</text>
</comment>
<dbReference type="InterPro" id="IPR003697">
    <property type="entry name" value="Maf-like"/>
</dbReference>
<dbReference type="PANTHER" id="PTHR43213:SF5">
    <property type="entry name" value="BIFUNCTIONAL DTTP_UTP PYROPHOSPHATASE_METHYLTRANSFERASE PROTEIN-RELATED"/>
    <property type="match status" value="1"/>
</dbReference>
<name>A0AAE0F235_9CHLO</name>
<keyword evidence="4" id="KW-1185">Reference proteome</keyword>
<dbReference type="InterPro" id="IPR029001">
    <property type="entry name" value="ITPase-like_fam"/>
</dbReference>
<evidence type="ECO:0000313" key="4">
    <source>
        <dbReference type="Proteomes" id="UP001190700"/>
    </source>
</evidence>
<comment type="cofactor">
    <cofactor evidence="1">
        <name>a divalent metal cation</name>
        <dbReference type="ChEBI" id="CHEBI:60240"/>
    </cofactor>
</comment>
<feature type="non-terminal residue" evidence="3">
    <location>
        <position position="230"/>
    </location>
</feature>